<dbReference type="Proteomes" id="UP001428817">
    <property type="component" value="Unassembled WGS sequence"/>
</dbReference>
<name>A0ABP9PHK2_9PSEU</name>
<accession>A0ABP9PHK2</accession>
<keyword evidence="2" id="KW-1185">Reference proteome</keyword>
<dbReference type="EMBL" id="BAABJP010000001">
    <property type="protein sequence ID" value="GAA5145841.1"/>
    <property type="molecule type" value="Genomic_DNA"/>
</dbReference>
<reference evidence="2" key="1">
    <citation type="journal article" date="2019" name="Int. J. Syst. Evol. Microbiol.">
        <title>The Global Catalogue of Microorganisms (GCM) 10K type strain sequencing project: providing services to taxonomists for standard genome sequencing and annotation.</title>
        <authorList>
            <consortium name="The Broad Institute Genomics Platform"/>
            <consortium name="The Broad Institute Genome Sequencing Center for Infectious Disease"/>
            <person name="Wu L."/>
            <person name="Ma J."/>
        </authorList>
    </citation>
    <scope>NUCLEOTIDE SEQUENCE [LARGE SCALE GENOMIC DNA]</scope>
    <source>
        <strain evidence="2">JCM 18303</strain>
    </source>
</reference>
<organism evidence="1 2">
    <name type="scientific">Pseudonocardia eucalypti</name>
    <dbReference type="NCBI Taxonomy" id="648755"/>
    <lineage>
        <taxon>Bacteria</taxon>
        <taxon>Bacillati</taxon>
        <taxon>Actinomycetota</taxon>
        <taxon>Actinomycetes</taxon>
        <taxon>Pseudonocardiales</taxon>
        <taxon>Pseudonocardiaceae</taxon>
        <taxon>Pseudonocardia</taxon>
    </lineage>
</organism>
<comment type="caution">
    <text evidence="1">The sequence shown here is derived from an EMBL/GenBank/DDBJ whole genome shotgun (WGS) entry which is preliminary data.</text>
</comment>
<sequence length="227" mass="25029">MSEPTTAITGADRACHDLLVRLAGRLPDRLVWRLRDWLAAGAYTALVRALPKALLRHRIGLTDAERELMEACLPLWGAPRRSLDAVLPAVEAPETKANFRAELNPGEPCTDLPGPGAWRDSVDMMLAAVVRGHPGAKELRRSWRMDDGKPQRVVLAHVTSDLPTLTGTLQRMLRAHGDVTPCVEVVAPPLALPTYHRLALRESVSLWRTPERDQSGRARRDPAMADA</sequence>
<gene>
    <name evidence="1" type="ORF">GCM10023321_04360</name>
</gene>
<proteinExistence type="predicted"/>
<evidence type="ECO:0000313" key="2">
    <source>
        <dbReference type="Proteomes" id="UP001428817"/>
    </source>
</evidence>
<evidence type="ECO:0000313" key="1">
    <source>
        <dbReference type="EMBL" id="GAA5145841.1"/>
    </source>
</evidence>
<protein>
    <submittedName>
        <fullName evidence="1">Uncharacterized protein</fullName>
    </submittedName>
</protein>
<dbReference type="RefSeq" id="WP_185058691.1">
    <property type="nucleotide sequence ID" value="NZ_BAABJP010000001.1"/>
</dbReference>